<dbReference type="AlphaFoldDB" id="A0A261Y2K7"/>
<keyword evidence="6" id="KW-1185">Reference proteome</keyword>
<dbReference type="InterPro" id="IPR000504">
    <property type="entry name" value="RRM_dom"/>
</dbReference>
<keyword evidence="1 2" id="KW-0694">RNA-binding</keyword>
<dbReference type="PANTHER" id="PTHR45880:SF1">
    <property type="entry name" value="RNA-BINDING MOTIF PROTEIN, X-LINKED 2"/>
    <property type="match status" value="1"/>
</dbReference>
<evidence type="ECO:0000256" key="2">
    <source>
        <dbReference type="PROSITE-ProRule" id="PRU00176"/>
    </source>
</evidence>
<dbReference type="Proteomes" id="UP000242875">
    <property type="component" value="Unassembled WGS sequence"/>
</dbReference>
<dbReference type="PANTHER" id="PTHR45880">
    <property type="entry name" value="RNA-BINDING MOTIF PROTEIN, X-LINKED 2"/>
    <property type="match status" value="1"/>
</dbReference>
<dbReference type="GO" id="GO:0071011">
    <property type="term" value="C:precatalytic spliceosome"/>
    <property type="evidence" value="ECO:0007669"/>
    <property type="project" value="TreeGrafter"/>
</dbReference>
<feature type="compositionally biased region" description="Basic and acidic residues" evidence="3">
    <location>
        <begin position="106"/>
        <end position="129"/>
    </location>
</feature>
<feature type="compositionally biased region" description="Basic and acidic residues" evidence="3">
    <location>
        <begin position="187"/>
        <end position="211"/>
    </location>
</feature>
<dbReference type="GO" id="GO:0005686">
    <property type="term" value="C:U2 snRNP"/>
    <property type="evidence" value="ECO:0007669"/>
    <property type="project" value="EnsemblFungi"/>
</dbReference>
<dbReference type="CDD" id="cd12411">
    <property type="entry name" value="RRM_ist3_like"/>
    <property type="match status" value="1"/>
</dbReference>
<dbReference type="InterPro" id="IPR051847">
    <property type="entry name" value="RNA_proc/Spliceosome_comp"/>
</dbReference>
<dbReference type="FunFam" id="3.30.70.330:FF:000218">
    <property type="entry name" value="RNA-binding motif protein, X-linked 2"/>
    <property type="match status" value="1"/>
</dbReference>
<dbReference type="Gene3D" id="3.30.70.330">
    <property type="match status" value="1"/>
</dbReference>
<protein>
    <recommendedName>
        <fullName evidence="4">RRM domain-containing protein</fullName>
    </recommendedName>
</protein>
<evidence type="ECO:0000259" key="4">
    <source>
        <dbReference type="PROSITE" id="PS50102"/>
    </source>
</evidence>
<feature type="region of interest" description="Disordered" evidence="3">
    <location>
        <begin position="96"/>
        <end position="219"/>
    </location>
</feature>
<dbReference type="GO" id="GO:0003723">
    <property type="term" value="F:RNA binding"/>
    <property type="evidence" value="ECO:0007669"/>
    <property type="project" value="UniProtKB-UniRule"/>
</dbReference>
<evidence type="ECO:0000313" key="5">
    <source>
        <dbReference type="EMBL" id="OZJ04857.1"/>
    </source>
</evidence>
<comment type="caution">
    <text evidence="5">The sequence shown here is derived from an EMBL/GenBank/DDBJ whole genome shotgun (WGS) entry which is preliminary data.</text>
</comment>
<dbReference type="PROSITE" id="PS50102">
    <property type="entry name" value="RRM"/>
    <property type="match status" value="1"/>
</dbReference>
<gene>
    <name evidence="5" type="ORF">BZG36_02629</name>
</gene>
<dbReference type="SUPFAM" id="SSF54928">
    <property type="entry name" value="RNA-binding domain, RBD"/>
    <property type="match status" value="1"/>
</dbReference>
<name>A0A261Y2K7_9FUNG</name>
<dbReference type="InterPro" id="IPR012677">
    <property type="entry name" value="Nucleotide-bd_a/b_plait_sf"/>
</dbReference>
<sequence>MNVVKEIQRINQREAARGVGESGSWHEQYKDSAYIYVGGLPYELTEGDVICVFSQYGEILDINMVRDKKTGKGKGFAFLQYEDQRSTILAVDNLNGSKASRQRRTLRVDHCANYKQPKNEDGGEPEEKSMNAAPPLIQDDSEPSDQDLEPDDGIDPEDPMAEYLREQKKSSKAKKKSKKYKKHRHGHHEEGEDHRKERRSREHSEDVDRQREHKRRRSD</sequence>
<dbReference type="GO" id="GO:0071013">
    <property type="term" value="C:catalytic step 2 spliceosome"/>
    <property type="evidence" value="ECO:0007669"/>
    <property type="project" value="TreeGrafter"/>
</dbReference>
<reference evidence="5 6" key="1">
    <citation type="journal article" date="2017" name="Mycologia">
        <title>Bifiguratus adelaidae, gen. et sp. nov., a new member of Mucoromycotina in endophytic and soil-dwelling habitats.</title>
        <authorList>
            <person name="Torres-Cruz T.J."/>
            <person name="Billingsley Tobias T.L."/>
            <person name="Almatruk M."/>
            <person name="Hesse C."/>
            <person name="Kuske C.R."/>
            <person name="Desiro A."/>
            <person name="Benucci G.M."/>
            <person name="Bonito G."/>
            <person name="Stajich J.E."/>
            <person name="Dunlap C."/>
            <person name="Arnold A.E."/>
            <person name="Porras-Alfaro A."/>
        </authorList>
    </citation>
    <scope>NUCLEOTIDE SEQUENCE [LARGE SCALE GENOMIC DNA]</scope>
    <source>
        <strain evidence="5 6">AZ0501</strain>
    </source>
</reference>
<dbReference type="OrthoDB" id="2573941at2759"/>
<feature type="compositionally biased region" description="Basic residues" evidence="3">
    <location>
        <begin position="170"/>
        <end position="186"/>
    </location>
</feature>
<dbReference type="EMBL" id="MVBO01000028">
    <property type="protein sequence ID" value="OZJ04857.1"/>
    <property type="molecule type" value="Genomic_DNA"/>
</dbReference>
<feature type="domain" description="RRM" evidence="4">
    <location>
        <begin position="33"/>
        <end position="113"/>
    </location>
</feature>
<dbReference type="GO" id="GO:0005654">
    <property type="term" value="C:nucleoplasm"/>
    <property type="evidence" value="ECO:0007669"/>
    <property type="project" value="UniProtKB-ARBA"/>
</dbReference>
<organism evidence="5 6">
    <name type="scientific">Bifiguratus adelaidae</name>
    <dbReference type="NCBI Taxonomy" id="1938954"/>
    <lineage>
        <taxon>Eukaryota</taxon>
        <taxon>Fungi</taxon>
        <taxon>Fungi incertae sedis</taxon>
        <taxon>Mucoromycota</taxon>
        <taxon>Mucoromycotina</taxon>
        <taxon>Endogonomycetes</taxon>
        <taxon>Endogonales</taxon>
        <taxon>Endogonales incertae sedis</taxon>
        <taxon>Bifiguratus</taxon>
    </lineage>
</organism>
<feature type="compositionally biased region" description="Acidic residues" evidence="3">
    <location>
        <begin position="139"/>
        <end position="160"/>
    </location>
</feature>
<accession>A0A261Y2K7</accession>
<evidence type="ECO:0000256" key="1">
    <source>
        <dbReference type="ARBA" id="ARBA00022884"/>
    </source>
</evidence>
<dbReference type="SMART" id="SM00360">
    <property type="entry name" value="RRM"/>
    <property type="match status" value="1"/>
</dbReference>
<proteinExistence type="predicted"/>
<evidence type="ECO:0000313" key="6">
    <source>
        <dbReference type="Proteomes" id="UP000242875"/>
    </source>
</evidence>
<evidence type="ECO:0000256" key="3">
    <source>
        <dbReference type="SAM" id="MobiDB-lite"/>
    </source>
</evidence>
<dbReference type="GO" id="GO:0000398">
    <property type="term" value="P:mRNA splicing, via spliceosome"/>
    <property type="evidence" value="ECO:0007669"/>
    <property type="project" value="InterPro"/>
</dbReference>
<dbReference type="InterPro" id="IPR045844">
    <property type="entry name" value="RRM_Ist3-like"/>
</dbReference>
<dbReference type="InterPro" id="IPR035979">
    <property type="entry name" value="RBD_domain_sf"/>
</dbReference>
<dbReference type="Pfam" id="PF00076">
    <property type="entry name" value="RRM_1"/>
    <property type="match status" value="1"/>
</dbReference>